<keyword evidence="1" id="KW-1133">Transmembrane helix</keyword>
<dbReference type="EMBL" id="JAGDFM010000630">
    <property type="protein sequence ID" value="KAG7376734.1"/>
    <property type="molecule type" value="Genomic_DNA"/>
</dbReference>
<evidence type="ECO:0000313" key="2">
    <source>
        <dbReference type="EMBL" id="KAG7376734.1"/>
    </source>
</evidence>
<comment type="caution">
    <text evidence="2">The sequence shown here is derived from an EMBL/GenBank/DDBJ whole genome shotgun (WGS) entry which is preliminary data.</text>
</comment>
<reference evidence="2" key="1">
    <citation type="submission" date="2021-02" db="EMBL/GenBank/DDBJ databases">
        <authorList>
            <person name="Palmer J.M."/>
        </authorList>
    </citation>
    <scope>NUCLEOTIDE SEQUENCE</scope>
    <source>
        <strain evidence="2">SCRP734</strain>
    </source>
</reference>
<dbReference type="AlphaFoldDB" id="A0A8T1VB05"/>
<evidence type="ECO:0000313" key="3">
    <source>
        <dbReference type="Proteomes" id="UP000694044"/>
    </source>
</evidence>
<keyword evidence="1" id="KW-0472">Membrane</keyword>
<keyword evidence="1" id="KW-0812">Transmembrane</keyword>
<protein>
    <submittedName>
        <fullName evidence="2">Uncharacterized protein</fullName>
    </submittedName>
</protein>
<gene>
    <name evidence="2" type="ORF">PHYPSEUDO_012838</name>
</gene>
<keyword evidence="3" id="KW-1185">Reference proteome</keyword>
<dbReference type="OrthoDB" id="417624at2759"/>
<accession>A0A8T1VB05</accession>
<proteinExistence type="predicted"/>
<evidence type="ECO:0000256" key="1">
    <source>
        <dbReference type="SAM" id="Phobius"/>
    </source>
</evidence>
<dbReference type="Proteomes" id="UP000694044">
    <property type="component" value="Unassembled WGS sequence"/>
</dbReference>
<name>A0A8T1VB05_9STRA</name>
<sequence length="148" mass="16231">MTSKLSPFSSSSVPVLPPRYSSRLFRSSFATCFSVIGAVRSELWGCAFVALVVLLTSLNYWRDPVKGWRRTADMTAVFGAALYHAYCCVTVCQDPLVQVMYALVAANSGYCYMQARKAPNQDVSSAWHCGLHLLGNTANVVLYLGISM</sequence>
<organism evidence="2 3">
    <name type="scientific">Phytophthora pseudosyringae</name>
    <dbReference type="NCBI Taxonomy" id="221518"/>
    <lineage>
        <taxon>Eukaryota</taxon>
        <taxon>Sar</taxon>
        <taxon>Stramenopiles</taxon>
        <taxon>Oomycota</taxon>
        <taxon>Peronosporomycetes</taxon>
        <taxon>Peronosporales</taxon>
        <taxon>Peronosporaceae</taxon>
        <taxon>Phytophthora</taxon>
    </lineage>
</organism>
<feature type="transmembrane region" description="Helical" evidence="1">
    <location>
        <begin position="43"/>
        <end position="61"/>
    </location>
</feature>